<feature type="compositionally biased region" description="Polar residues" evidence="6">
    <location>
        <begin position="351"/>
        <end position="379"/>
    </location>
</feature>
<comment type="caution">
    <text evidence="8">The sequence shown here is derived from an EMBL/GenBank/DDBJ whole genome shotgun (WGS) entry which is preliminary data.</text>
</comment>
<keyword evidence="2" id="KW-0805">Transcription regulation</keyword>
<reference evidence="8" key="1">
    <citation type="journal article" date="2021" name="Open Biol.">
        <title>Shared evolutionary footprints suggest mitochondrial oxidative damage underlies multiple complex I losses in fungi.</title>
        <authorList>
            <person name="Schikora-Tamarit M.A."/>
            <person name="Marcet-Houben M."/>
            <person name="Nosek J."/>
            <person name="Gabaldon T."/>
        </authorList>
    </citation>
    <scope>NUCLEOTIDE SEQUENCE</scope>
    <source>
        <strain evidence="8">CBS6341</strain>
    </source>
</reference>
<feature type="region of interest" description="Disordered" evidence="6">
    <location>
        <begin position="225"/>
        <end position="252"/>
    </location>
</feature>
<feature type="domain" description="BHLH" evidence="7">
    <location>
        <begin position="252"/>
        <end position="311"/>
    </location>
</feature>
<dbReference type="PROSITE" id="PS50888">
    <property type="entry name" value="BHLH"/>
    <property type="match status" value="1"/>
</dbReference>
<evidence type="ECO:0000256" key="3">
    <source>
        <dbReference type="ARBA" id="ARBA00023125"/>
    </source>
</evidence>
<evidence type="ECO:0000259" key="7">
    <source>
        <dbReference type="PROSITE" id="PS50888"/>
    </source>
</evidence>
<keyword evidence="3" id="KW-0238">DNA-binding</keyword>
<proteinExistence type="predicted"/>
<feature type="region of interest" description="Disordered" evidence="6">
    <location>
        <begin position="336"/>
        <end position="379"/>
    </location>
</feature>
<dbReference type="GO" id="GO:0000978">
    <property type="term" value="F:RNA polymerase II cis-regulatory region sequence-specific DNA binding"/>
    <property type="evidence" value="ECO:0007669"/>
    <property type="project" value="TreeGrafter"/>
</dbReference>
<dbReference type="SMART" id="SM00353">
    <property type="entry name" value="HLH"/>
    <property type="match status" value="1"/>
</dbReference>
<dbReference type="GO" id="GO:0005634">
    <property type="term" value="C:nucleus"/>
    <property type="evidence" value="ECO:0007669"/>
    <property type="project" value="UniProtKB-SubCell"/>
</dbReference>
<dbReference type="Proteomes" id="UP000769528">
    <property type="component" value="Unassembled WGS sequence"/>
</dbReference>
<dbReference type="SUPFAM" id="SSF47459">
    <property type="entry name" value="HLH, helix-loop-helix DNA-binding domain"/>
    <property type="match status" value="1"/>
</dbReference>
<dbReference type="InterPro" id="IPR011598">
    <property type="entry name" value="bHLH_dom"/>
</dbReference>
<evidence type="ECO:0000256" key="5">
    <source>
        <dbReference type="ARBA" id="ARBA00023242"/>
    </source>
</evidence>
<evidence type="ECO:0000256" key="4">
    <source>
        <dbReference type="ARBA" id="ARBA00023163"/>
    </source>
</evidence>
<dbReference type="PANTHER" id="PTHR45776">
    <property type="entry name" value="MIP04163P"/>
    <property type="match status" value="1"/>
</dbReference>
<evidence type="ECO:0000313" key="9">
    <source>
        <dbReference type="Proteomes" id="UP000769528"/>
    </source>
</evidence>
<evidence type="ECO:0000313" key="8">
    <source>
        <dbReference type="EMBL" id="KAH3679970.1"/>
    </source>
</evidence>
<comment type="subcellular location">
    <subcellularLocation>
        <location evidence="1">Nucleus</location>
    </subcellularLocation>
</comment>
<keyword evidence="4" id="KW-0804">Transcription</keyword>
<sequence>MGEEFWNFDNNNVNLDDFNFNISSAIPEHELLEFTNPQALTTENYSSTSNNNFSNNTENDEFINSLKQSSNEFTPQSLSHLNPSQILEQRSVNVNNNASSFNDGTSFNNSFHNSYVSPINSPYSNTQHLSTSINNKNFQRVNSIYDENTSAASPQTNINGVLQSQYFSPVSANPYLKTSSSLQQQFKSNSRNASISQQTENSIASPIGSFNDALSPYSFNDSSFKSPRSYGVSPGGASLPKNQLSKEEKLKRRREFHNQVERRRRDLIKEKIKELGLIVPPSLLSSDGEGKEVKASKSVIINKTVEYAIHLNKVMAEQNRRRELLISKIQELEQLPDVHEQEQSSSSSNNGTPTVNAQTRTQNPQRTNRDTFSSTESYNSSIPAIKLESDFGEELGFDINDFLKDQTHQNNWEGLQ</sequence>
<keyword evidence="5" id="KW-0539">Nucleus</keyword>
<organism evidence="8 9">
    <name type="scientific">Wickerhamomyces mucosus</name>
    <dbReference type="NCBI Taxonomy" id="1378264"/>
    <lineage>
        <taxon>Eukaryota</taxon>
        <taxon>Fungi</taxon>
        <taxon>Dikarya</taxon>
        <taxon>Ascomycota</taxon>
        <taxon>Saccharomycotina</taxon>
        <taxon>Saccharomycetes</taxon>
        <taxon>Phaffomycetales</taxon>
        <taxon>Wickerhamomycetaceae</taxon>
        <taxon>Wickerhamomyces</taxon>
    </lineage>
</organism>
<dbReference type="AlphaFoldDB" id="A0A9P8TIK6"/>
<dbReference type="OrthoDB" id="690068at2759"/>
<keyword evidence="9" id="KW-1185">Reference proteome</keyword>
<evidence type="ECO:0000256" key="2">
    <source>
        <dbReference type="ARBA" id="ARBA00023015"/>
    </source>
</evidence>
<gene>
    <name evidence="8" type="ORF">WICMUC_000713</name>
</gene>
<dbReference type="GO" id="GO:0000981">
    <property type="term" value="F:DNA-binding transcription factor activity, RNA polymerase II-specific"/>
    <property type="evidence" value="ECO:0007669"/>
    <property type="project" value="TreeGrafter"/>
</dbReference>
<evidence type="ECO:0000256" key="6">
    <source>
        <dbReference type="SAM" id="MobiDB-lite"/>
    </source>
</evidence>
<reference evidence="8" key="2">
    <citation type="submission" date="2021-01" db="EMBL/GenBank/DDBJ databases">
        <authorList>
            <person name="Schikora-Tamarit M.A."/>
        </authorList>
    </citation>
    <scope>NUCLEOTIDE SEQUENCE</scope>
    <source>
        <strain evidence="8">CBS6341</strain>
    </source>
</reference>
<dbReference type="EMBL" id="JAEUBF010000206">
    <property type="protein sequence ID" value="KAH3679970.1"/>
    <property type="molecule type" value="Genomic_DNA"/>
</dbReference>
<dbReference type="Gene3D" id="4.10.280.10">
    <property type="entry name" value="Helix-loop-helix DNA-binding domain"/>
    <property type="match status" value="1"/>
</dbReference>
<dbReference type="GO" id="GO:0046983">
    <property type="term" value="F:protein dimerization activity"/>
    <property type="evidence" value="ECO:0007669"/>
    <property type="project" value="InterPro"/>
</dbReference>
<accession>A0A9P8TIK6</accession>
<protein>
    <recommendedName>
        <fullName evidence="7">BHLH domain-containing protein</fullName>
    </recommendedName>
</protein>
<dbReference type="PANTHER" id="PTHR45776:SF2">
    <property type="entry name" value="MIP04163P"/>
    <property type="match status" value="1"/>
</dbReference>
<evidence type="ECO:0000256" key="1">
    <source>
        <dbReference type="ARBA" id="ARBA00004123"/>
    </source>
</evidence>
<dbReference type="Pfam" id="PF00010">
    <property type="entry name" value="HLH"/>
    <property type="match status" value="1"/>
</dbReference>
<name>A0A9P8TIK6_9ASCO</name>
<dbReference type="InterPro" id="IPR036638">
    <property type="entry name" value="HLH_DNA-bd_sf"/>
</dbReference>